<dbReference type="Proteomes" id="UP000199477">
    <property type="component" value="Unassembled WGS sequence"/>
</dbReference>
<feature type="chain" id="PRO_5011566377" evidence="1">
    <location>
        <begin position="23"/>
        <end position="174"/>
    </location>
</feature>
<dbReference type="PROSITE" id="PS51257">
    <property type="entry name" value="PROKAR_LIPOPROTEIN"/>
    <property type="match status" value="1"/>
</dbReference>
<name>A0A1I1XWU5_9GAMM</name>
<evidence type="ECO:0000313" key="3">
    <source>
        <dbReference type="Proteomes" id="UP000199477"/>
    </source>
</evidence>
<accession>A0A1I1XWU5</accession>
<sequence length="174" mass="19089">MFIHRKLVAVAALMSGAMSLVACTRGPRDIRVLSVTDVDFEAEPQLEWNDVKPRPSIILSRIDFSTSTDLLALARRHAYNVDFVVGMCAKARVKKSVGPYGGVYWGRGEIYFGTKDKNILGYADAITKGPPFIYQVYVQKLPANSVDPMCFTLSGGNMMGGKLRSNDAVIPIGR</sequence>
<dbReference type="RefSeq" id="WP_026634373.1">
    <property type="nucleotide sequence ID" value="NZ_FONH01000001.1"/>
</dbReference>
<dbReference type="EMBL" id="FONH01000001">
    <property type="protein sequence ID" value="SFE09990.1"/>
    <property type="molecule type" value="Genomic_DNA"/>
</dbReference>
<keyword evidence="1" id="KW-0732">Signal</keyword>
<evidence type="ECO:0000313" key="2">
    <source>
        <dbReference type="EMBL" id="SFE09990.1"/>
    </source>
</evidence>
<evidence type="ECO:0000256" key="1">
    <source>
        <dbReference type="SAM" id="SignalP"/>
    </source>
</evidence>
<gene>
    <name evidence="2" type="ORF">SAMN02799615_00355</name>
</gene>
<dbReference type="AlphaFoldDB" id="A0A1I1XWU5"/>
<reference evidence="3" key="1">
    <citation type="submission" date="2016-10" db="EMBL/GenBank/DDBJ databases">
        <authorList>
            <person name="Varghese N."/>
            <person name="Submissions S."/>
        </authorList>
    </citation>
    <scope>NUCLEOTIDE SEQUENCE [LARGE SCALE GENOMIC DNA]</scope>
    <source>
        <strain evidence="3">UNC178MFTsu3.1</strain>
    </source>
</reference>
<protein>
    <submittedName>
        <fullName evidence="2">Uncharacterized protein</fullName>
    </submittedName>
</protein>
<proteinExistence type="predicted"/>
<feature type="signal peptide" evidence="1">
    <location>
        <begin position="1"/>
        <end position="22"/>
    </location>
</feature>
<organism evidence="2 3">
    <name type="scientific">Dyella marensis</name>
    <dbReference type="NCBI Taxonomy" id="500610"/>
    <lineage>
        <taxon>Bacteria</taxon>
        <taxon>Pseudomonadati</taxon>
        <taxon>Pseudomonadota</taxon>
        <taxon>Gammaproteobacteria</taxon>
        <taxon>Lysobacterales</taxon>
        <taxon>Rhodanobacteraceae</taxon>
        <taxon>Dyella</taxon>
    </lineage>
</organism>
<keyword evidence="3" id="KW-1185">Reference proteome</keyword>